<dbReference type="GO" id="GO:0005737">
    <property type="term" value="C:cytoplasm"/>
    <property type="evidence" value="ECO:0007669"/>
    <property type="project" value="TreeGrafter"/>
</dbReference>
<evidence type="ECO:0000313" key="4">
    <source>
        <dbReference type="Proteomes" id="UP000268908"/>
    </source>
</evidence>
<dbReference type="SUPFAM" id="SSF51338">
    <property type="entry name" value="Composite domain of metallo-dependent hydrolases"/>
    <property type="match status" value="1"/>
</dbReference>
<dbReference type="RefSeq" id="WP_121240296.1">
    <property type="nucleotide sequence ID" value="NZ_BHVV01000002.1"/>
</dbReference>
<dbReference type="SUPFAM" id="SSF51556">
    <property type="entry name" value="Metallo-dependent hydrolases"/>
    <property type="match status" value="1"/>
</dbReference>
<dbReference type="GO" id="GO:0004151">
    <property type="term" value="F:dihydroorotase activity"/>
    <property type="evidence" value="ECO:0007669"/>
    <property type="project" value="InterPro"/>
</dbReference>
<reference evidence="3 4" key="1">
    <citation type="submission" date="2018-10" db="EMBL/GenBank/DDBJ databases">
        <title>Genomic Encyclopedia of Type Strains, Phase IV (KMG-IV): sequencing the most valuable type-strain genomes for metagenomic binning, comparative biology and taxonomic classification.</title>
        <authorList>
            <person name="Goeker M."/>
        </authorList>
    </citation>
    <scope>NUCLEOTIDE SEQUENCE [LARGE SCALE GENOMIC DNA]</scope>
    <source>
        <strain evidence="3 4">DSM 26916</strain>
    </source>
</reference>
<evidence type="ECO:0000259" key="2">
    <source>
        <dbReference type="Pfam" id="PF12890"/>
    </source>
</evidence>
<protein>
    <submittedName>
        <fullName evidence="3">Dihydroorotase</fullName>
    </submittedName>
</protein>
<dbReference type="InterPro" id="IPR050138">
    <property type="entry name" value="DHOase/Allantoinase_Hydrolase"/>
</dbReference>
<dbReference type="InterPro" id="IPR004722">
    <property type="entry name" value="DHOase"/>
</dbReference>
<keyword evidence="1" id="KW-0665">Pyrimidine biosynthesis</keyword>
<dbReference type="PANTHER" id="PTHR43668">
    <property type="entry name" value="ALLANTOINASE"/>
    <property type="match status" value="1"/>
</dbReference>
<dbReference type="GO" id="GO:0006221">
    <property type="term" value="P:pyrimidine nucleotide biosynthetic process"/>
    <property type="evidence" value="ECO:0007669"/>
    <property type="project" value="UniProtKB-KW"/>
</dbReference>
<keyword evidence="4" id="KW-1185">Reference proteome</keyword>
<sequence length="435" mass="45534">MKIHIRNGHVIDPANGIDRAADVFIAKGKIVGVTGGNPRGDGAAPPGFEANATIDATGCIVCPGLVDLSARLREPGFEYRATLESEMAAAAAGGVTSLACPPDTDPTLDEPGLVEMLKHRARLPEFAHVYPVGALTINLEGKRLTEMAELAEAGCIAFGQANTPVLDTQVLMRAMQYAATFGFSVWLQAQDPYLAKNGVAHDGEISARLGLAGIPVVAETIALATILHLARETGVRLHLTRISSADGIEMVAAARATGIDVTCDVAVHHLHLCDQDIGFFNPHARLDPPLRAAADRDALRAGLASGAINALCSDHTPVDDDAKQTPFDEAEPGATGLELLLPLTLKWAAEMQLPLATALARVTIDPARILGIGGGTLSAGAAADVCVFDPQAPARISRETLKSQGKNTPFLGQELKGRVRCTLIEGHLAYDGAFA</sequence>
<dbReference type="InterPro" id="IPR011059">
    <property type="entry name" value="Metal-dep_hydrolase_composite"/>
</dbReference>
<dbReference type="InterPro" id="IPR024403">
    <property type="entry name" value="DHOase_cat"/>
</dbReference>
<dbReference type="Proteomes" id="UP000268908">
    <property type="component" value="Unassembled WGS sequence"/>
</dbReference>
<gene>
    <name evidence="3" type="ORF">DFR35_0952</name>
</gene>
<dbReference type="NCBIfam" id="TIGR00857">
    <property type="entry name" value="pyrC_multi"/>
    <property type="match status" value="1"/>
</dbReference>
<name>A0A497XKA2_9PROT</name>
<dbReference type="EMBL" id="RCCI01000004">
    <property type="protein sequence ID" value="RLJ68392.1"/>
    <property type="molecule type" value="Genomic_DNA"/>
</dbReference>
<dbReference type="Pfam" id="PF12890">
    <property type="entry name" value="DHOase"/>
    <property type="match status" value="1"/>
</dbReference>
<dbReference type="InterPro" id="IPR032466">
    <property type="entry name" value="Metal_Hydrolase"/>
</dbReference>
<dbReference type="GO" id="GO:0004038">
    <property type="term" value="F:allantoinase activity"/>
    <property type="evidence" value="ECO:0007669"/>
    <property type="project" value="TreeGrafter"/>
</dbReference>
<dbReference type="CDD" id="cd01317">
    <property type="entry name" value="DHOase_IIa"/>
    <property type="match status" value="1"/>
</dbReference>
<accession>A0A497XKA2</accession>
<dbReference type="NCBIfam" id="NF005791">
    <property type="entry name" value="PRK07627.1"/>
    <property type="match status" value="1"/>
</dbReference>
<dbReference type="GO" id="GO:0046872">
    <property type="term" value="F:metal ion binding"/>
    <property type="evidence" value="ECO:0007669"/>
    <property type="project" value="InterPro"/>
</dbReference>
<dbReference type="AlphaFoldDB" id="A0A497XKA2"/>
<feature type="domain" description="Dihydroorotase catalytic" evidence="2">
    <location>
        <begin position="60"/>
        <end position="245"/>
    </location>
</feature>
<dbReference type="Gene3D" id="3.20.20.140">
    <property type="entry name" value="Metal-dependent hydrolases"/>
    <property type="match status" value="1"/>
</dbReference>
<dbReference type="OrthoDB" id="9803027at2"/>
<dbReference type="GO" id="GO:0006145">
    <property type="term" value="P:purine nucleobase catabolic process"/>
    <property type="evidence" value="ECO:0007669"/>
    <property type="project" value="TreeGrafter"/>
</dbReference>
<evidence type="ECO:0000313" key="3">
    <source>
        <dbReference type="EMBL" id="RLJ68392.1"/>
    </source>
</evidence>
<dbReference type="Gene3D" id="2.30.40.10">
    <property type="entry name" value="Urease, subunit C, domain 1"/>
    <property type="match status" value="1"/>
</dbReference>
<evidence type="ECO:0000256" key="1">
    <source>
        <dbReference type="ARBA" id="ARBA00022975"/>
    </source>
</evidence>
<organism evidence="3 4">
    <name type="scientific">Sulfurisoma sediminicola</name>
    <dbReference type="NCBI Taxonomy" id="1381557"/>
    <lineage>
        <taxon>Bacteria</taxon>
        <taxon>Pseudomonadati</taxon>
        <taxon>Pseudomonadota</taxon>
        <taxon>Betaproteobacteria</taxon>
        <taxon>Nitrosomonadales</taxon>
        <taxon>Sterolibacteriaceae</taxon>
        <taxon>Sulfurisoma</taxon>
    </lineage>
</organism>
<proteinExistence type="predicted"/>
<comment type="caution">
    <text evidence="3">The sequence shown here is derived from an EMBL/GenBank/DDBJ whole genome shotgun (WGS) entry which is preliminary data.</text>
</comment>
<dbReference type="PANTHER" id="PTHR43668:SF2">
    <property type="entry name" value="ALLANTOINASE"/>
    <property type="match status" value="1"/>
</dbReference>